<evidence type="ECO:0000313" key="2">
    <source>
        <dbReference type="Proteomes" id="UP000054903"/>
    </source>
</evidence>
<reference evidence="1" key="1">
    <citation type="submission" date="2016-01" db="EMBL/GenBank/DDBJ databases">
        <authorList>
            <person name="Peeters C."/>
        </authorList>
    </citation>
    <scope>NUCLEOTIDE SEQUENCE</scope>
    <source>
        <strain evidence="1">LMG 29320</strain>
    </source>
</reference>
<dbReference type="RefSeq" id="WP_244158592.1">
    <property type="nucleotide sequence ID" value="NZ_FCNX02000011.1"/>
</dbReference>
<name>A0A158CP17_9BURK</name>
<gene>
    <name evidence="1" type="ORF">AWB77_04274</name>
</gene>
<proteinExistence type="predicted"/>
<evidence type="ECO:0000313" key="1">
    <source>
        <dbReference type="EMBL" id="SAK83347.1"/>
    </source>
</evidence>
<organism evidence="1 2">
    <name type="scientific">Caballeronia fortuita</name>
    <dbReference type="NCBI Taxonomy" id="1777138"/>
    <lineage>
        <taxon>Bacteria</taxon>
        <taxon>Pseudomonadati</taxon>
        <taxon>Pseudomonadota</taxon>
        <taxon>Betaproteobacteria</taxon>
        <taxon>Burkholderiales</taxon>
        <taxon>Burkholderiaceae</taxon>
        <taxon>Caballeronia</taxon>
    </lineage>
</organism>
<dbReference type="STRING" id="1777138.AWB77_04274"/>
<accession>A0A158CP17</accession>
<sequence length="116" mass="12244">MDDRNDAIDVQNDIVELYGAATSPTELEKTFGGDSAIERVALSRLSPSPRNVRRKAATGIEGLADSIAAKGLLQNLVAHPMQGARGKRGSSVCAPVSDDSPHFNYSQTVASSARMS</sequence>
<dbReference type="Proteomes" id="UP000054903">
    <property type="component" value="Unassembled WGS sequence"/>
</dbReference>
<protein>
    <submittedName>
        <fullName evidence="1">Nuclease</fullName>
    </submittedName>
</protein>
<comment type="caution">
    <text evidence="1">The sequence shown here is derived from an EMBL/GenBank/DDBJ whole genome shotgun (WGS) entry which is preliminary data.</text>
</comment>
<dbReference type="AlphaFoldDB" id="A0A158CP17"/>
<keyword evidence="2" id="KW-1185">Reference proteome</keyword>
<dbReference type="EMBL" id="FCNX02000011">
    <property type="protein sequence ID" value="SAK83347.1"/>
    <property type="molecule type" value="Genomic_DNA"/>
</dbReference>